<organism evidence="1 2">
    <name type="scientific">Symbiodinium pilosum</name>
    <name type="common">Dinoflagellate</name>
    <dbReference type="NCBI Taxonomy" id="2952"/>
    <lineage>
        <taxon>Eukaryota</taxon>
        <taxon>Sar</taxon>
        <taxon>Alveolata</taxon>
        <taxon>Dinophyceae</taxon>
        <taxon>Suessiales</taxon>
        <taxon>Symbiodiniaceae</taxon>
        <taxon>Symbiodinium</taxon>
    </lineage>
</organism>
<keyword evidence="2" id="KW-1185">Reference proteome</keyword>
<dbReference type="OrthoDB" id="426163at2759"/>
<dbReference type="AlphaFoldDB" id="A0A812T693"/>
<dbReference type="EMBL" id="CAJNIZ010029746">
    <property type="protein sequence ID" value="CAE7518450.1"/>
    <property type="molecule type" value="Genomic_DNA"/>
</dbReference>
<reference evidence="1" key="1">
    <citation type="submission" date="2021-02" db="EMBL/GenBank/DDBJ databases">
        <authorList>
            <person name="Dougan E. K."/>
            <person name="Rhodes N."/>
            <person name="Thang M."/>
            <person name="Chan C."/>
        </authorList>
    </citation>
    <scope>NUCLEOTIDE SEQUENCE</scope>
</reference>
<comment type="caution">
    <text evidence="1">The sequence shown here is derived from an EMBL/GenBank/DDBJ whole genome shotgun (WGS) entry which is preliminary data.</text>
</comment>
<sequence>MALTAVKEEEDEGMLLERNDESEALNVLGEATPVPPGVVLDKLSAVLSTGRARLRFVSGRSWGVNGVVFNTWTSFRCDPDGSCRLVDAADWRTGSRADWAASELQQLEDLREKAHGLPCAASSQPSVLRPRHCRRTVFQFHRECFKKKRAAAKPKAHSEMTIAAFLAIVKERLTAEGQLPLYVKLLTTVKNGAGRTEMAKLLAGYPDLVTKIPMPKAVAKPASQKPQAAKEVQVQQKQQVVPSKPAETAARPKTCDVDAEVLAAFRGLATTAGLVRLTLRRARPTQRLRLLRYLETFAQGQVQAKRQVIFCQRSSADFSDVVEAMTARLPHPGSDSLTERLAHICAVKDFFTTFEHDDREANDAVSEQEPNILAARAWNEGRLQLAMEVGIQPLFVDDPGVRLAESGYVRRAKALGYAVSFDDLH</sequence>
<dbReference type="Proteomes" id="UP000649617">
    <property type="component" value="Unassembled WGS sequence"/>
</dbReference>
<proteinExistence type="predicted"/>
<name>A0A812T693_SYMPI</name>
<accession>A0A812T693</accession>
<evidence type="ECO:0000313" key="2">
    <source>
        <dbReference type="Proteomes" id="UP000649617"/>
    </source>
</evidence>
<gene>
    <name evidence="1" type="ORF">SPIL2461_LOCUS13552</name>
</gene>
<protein>
    <submittedName>
        <fullName evidence="1">Uncharacterized protein</fullName>
    </submittedName>
</protein>
<evidence type="ECO:0000313" key="1">
    <source>
        <dbReference type="EMBL" id="CAE7518450.1"/>
    </source>
</evidence>